<organism evidence="1 2">
    <name type="scientific">Stentor coeruleus</name>
    <dbReference type="NCBI Taxonomy" id="5963"/>
    <lineage>
        <taxon>Eukaryota</taxon>
        <taxon>Sar</taxon>
        <taxon>Alveolata</taxon>
        <taxon>Ciliophora</taxon>
        <taxon>Postciliodesmatophora</taxon>
        <taxon>Heterotrichea</taxon>
        <taxon>Heterotrichida</taxon>
        <taxon>Stentoridae</taxon>
        <taxon>Stentor</taxon>
    </lineage>
</organism>
<sequence length="491" mass="58009">MFPSFSSELNANHRGPYYTLSNIGVRAIECNQENPHFVCKVLIQNNDIVNELILGSYYYSLIYRIDFAIIFSKNLQFSNELYVANQEKYNLINKFNAIFTRMHQNPQSFHKKYTPRQDMLGEITNYIKKYNHPEKETINLYDFFQWFSIFTSISILLFNSNKTYHFSNASPILTLYLKLEGEVTYLLYPNQYSNELLKNVINNNQPVIEKILSCGHPFPDISLKEAKNLVELVRISTKCQYGCEYLMNEELKLIYETYRSSYPYSETHCSFCNTTLENSSVKCSNCQFSYCFQNCKDKLAKENYYYCAICDYILRPPNIKKAKKNIKKTEDVPVKMHKEYDLPLENSNYKCNHKPDMVFYCNYCKKISYQYDMQVLNDNICPKCRIFFKNSNNLCCFCNYEQQYQNSMRVEEGYKNVTNSMRVEEGYKNVTNSMRVEEGYRNVNNSMRVEEGYRNVNNSMSLNKAQQEINNSYGFELLDEEDSSLDNLKTD</sequence>
<dbReference type="Proteomes" id="UP000187209">
    <property type="component" value="Unassembled WGS sequence"/>
</dbReference>
<evidence type="ECO:0000313" key="1">
    <source>
        <dbReference type="EMBL" id="OMJ74138.1"/>
    </source>
</evidence>
<dbReference type="AlphaFoldDB" id="A0A1R2BBI3"/>
<gene>
    <name evidence="1" type="ORF">SteCoe_27029</name>
</gene>
<comment type="caution">
    <text evidence="1">The sequence shown here is derived from an EMBL/GenBank/DDBJ whole genome shotgun (WGS) entry which is preliminary data.</text>
</comment>
<protein>
    <submittedName>
        <fullName evidence="1">Uncharacterized protein</fullName>
    </submittedName>
</protein>
<proteinExistence type="predicted"/>
<reference evidence="1 2" key="1">
    <citation type="submission" date="2016-11" db="EMBL/GenBank/DDBJ databases">
        <title>The macronuclear genome of Stentor coeruleus: a giant cell with tiny introns.</title>
        <authorList>
            <person name="Slabodnick M."/>
            <person name="Ruby J.G."/>
            <person name="Reiff S.B."/>
            <person name="Swart E.C."/>
            <person name="Gosai S."/>
            <person name="Prabakaran S."/>
            <person name="Witkowska E."/>
            <person name="Larue G.E."/>
            <person name="Fisher S."/>
            <person name="Freeman R.M."/>
            <person name="Gunawardena J."/>
            <person name="Chu W."/>
            <person name="Stover N.A."/>
            <person name="Gregory B.D."/>
            <person name="Nowacki M."/>
            <person name="Derisi J."/>
            <person name="Roy S.W."/>
            <person name="Marshall W.F."/>
            <person name="Sood P."/>
        </authorList>
    </citation>
    <scope>NUCLEOTIDE SEQUENCE [LARGE SCALE GENOMIC DNA]</scope>
    <source>
        <strain evidence="1">WM001</strain>
    </source>
</reference>
<accession>A0A1R2BBI3</accession>
<evidence type="ECO:0000313" key="2">
    <source>
        <dbReference type="Proteomes" id="UP000187209"/>
    </source>
</evidence>
<keyword evidence="2" id="KW-1185">Reference proteome</keyword>
<name>A0A1R2BBI3_9CILI</name>
<dbReference type="EMBL" id="MPUH01000772">
    <property type="protein sequence ID" value="OMJ74138.1"/>
    <property type="molecule type" value="Genomic_DNA"/>
</dbReference>